<feature type="domain" description="Conserved virulence factor B first S1" evidence="2">
    <location>
        <begin position="5"/>
        <end position="62"/>
    </location>
</feature>
<gene>
    <name evidence="6" type="ORF">CBF37_00160</name>
</gene>
<comment type="caution">
    <text evidence="6">The sequence shown here is derived from an EMBL/GenBank/DDBJ whole genome shotgun (WGS) entry which is preliminary data.</text>
</comment>
<accession>A0A430A1Z2</accession>
<dbReference type="InterPro" id="IPR040764">
    <property type="entry name" value="CvfB_WH"/>
</dbReference>
<dbReference type="Pfam" id="PF21543">
    <property type="entry name" value="CvfB_2nd"/>
    <property type="match status" value="1"/>
</dbReference>
<dbReference type="InterPro" id="IPR036388">
    <property type="entry name" value="WH-like_DNA-bd_sf"/>
</dbReference>
<dbReference type="InterPro" id="IPR012340">
    <property type="entry name" value="NA-bd_OB-fold"/>
</dbReference>
<evidence type="ECO:0000259" key="3">
    <source>
        <dbReference type="Pfam" id="PF17783"/>
    </source>
</evidence>
<dbReference type="PIRSF" id="PIRSF012524">
    <property type="entry name" value="YitL_S1"/>
    <property type="match status" value="1"/>
</dbReference>
<dbReference type="OrthoDB" id="9801597at2"/>
<dbReference type="AlphaFoldDB" id="A0A430A1Z2"/>
<dbReference type="Gene3D" id="1.10.10.10">
    <property type="entry name" value="Winged helix-like DNA-binding domain superfamily/Winged helix DNA-binding domain"/>
    <property type="match status" value="1"/>
</dbReference>
<dbReference type="GO" id="GO:0003677">
    <property type="term" value="F:DNA binding"/>
    <property type="evidence" value="ECO:0007669"/>
    <property type="project" value="UniProtKB-KW"/>
</dbReference>
<feature type="domain" description="Conserved virulence factor B-like winged helix" evidence="3">
    <location>
        <begin position="226"/>
        <end position="284"/>
    </location>
</feature>
<evidence type="ECO:0000256" key="1">
    <source>
        <dbReference type="PIRNR" id="PIRNR012524"/>
    </source>
</evidence>
<proteinExistence type="inferred from homology"/>
<dbReference type="Gene3D" id="2.40.50.140">
    <property type="entry name" value="Nucleic acid-binding proteins"/>
    <property type="match status" value="2"/>
</dbReference>
<dbReference type="PANTHER" id="PTHR37296">
    <property type="entry name" value="CONSERVED VIRULENCE FACTOR B"/>
    <property type="match status" value="1"/>
</dbReference>
<feature type="domain" description="Conserved virulence factor B third S1" evidence="5">
    <location>
        <begin position="140"/>
        <end position="215"/>
    </location>
</feature>
<feature type="domain" description="Conserved virulence factor B second S1" evidence="4">
    <location>
        <begin position="72"/>
        <end position="131"/>
    </location>
</feature>
<evidence type="ECO:0000259" key="4">
    <source>
        <dbReference type="Pfam" id="PF21191"/>
    </source>
</evidence>
<dbReference type="Pfam" id="PF21191">
    <property type="entry name" value="CvfB_1st"/>
    <property type="match status" value="1"/>
</dbReference>
<dbReference type="RefSeq" id="WP_125982787.1">
    <property type="nucleotide sequence ID" value="NZ_NGJS01000001.1"/>
</dbReference>
<dbReference type="PANTHER" id="PTHR37296:SF1">
    <property type="entry name" value="CONSERVED VIRULENCE FACTOR B"/>
    <property type="match status" value="1"/>
</dbReference>
<dbReference type="InterPro" id="IPR048587">
    <property type="entry name" value="CvfB_S1_3rd"/>
</dbReference>
<protein>
    <submittedName>
        <fullName evidence="6">DNA-binding protein</fullName>
    </submittedName>
</protein>
<dbReference type="InterPro" id="IPR048588">
    <property type="entry name" value="CvfB_S1_2nd"/>
</dbReference>
<dbReference type="Proteomes" id="UP000287857">
    <property type="component" value="Unassembled WGS sequence"/>
</dbReference>
<organism evidence="6 7">
    <name type="scientific">Vagococcus vulneris</name>
    <dbReference type="NCBI Taxonomy" id="1977869"/>
    <lineage>
        <taxon>Bacteria</taxon>
        <taxon>Bacillati</taxon>
        <taxon>Bacillota</taxon>
        <taxon>Bacilli</taxon>
        <taxon>Lactobacillales</taxon>
        <taxon>Enterococcaceae</taxon>
        <taxon>Vagococcus</taxon>
    </lineage>
</organism>
<evidence type="ECO:0000313" key="6">
    <source>
        <dbReference type="EMBL" id="RSU00461.1"/>
    </source>
</evidence>
<sequence>MEQLLGNMWTGLIINENETHYFVQKNGMTFSMDKTEEKPMNIGDMVEGFAYRNQKDELRFTQDIPKVRQGKYAFGTVKKTRKDLGAFVDIGLADKDIVLSVDELPAMKELWPKKGDHVLVSLKVDDKGLLWVTLADDTQFSAMSRPAKEETMHNKDVKGIVYRVKLVGTYFITSDYYLGFIHPDERYQEPRLGEQVSGRVIGVRPDGILNVSLKPRAYEVISSDADMILTFLKRSPEQKIPYTDKSNPEEIKKIFAISKGQFKRALGNLMKQHLIEQKDGYTYLVKTTDNEIEAPED</sequence>
<dbReference type="InterPro" id="IPR039566">
    <property type="entry name" value="CvfB_S1_st"/>
</dbReference>
<dbReference type="EMBL" id="NGJS01000001">
    <property type="protein sequence ID" value="RSU00461.1"/>
    <property type="molecule type" value="Genomic_DNA"/>
</dbReference>
<evidence type="ECO:0000313" key="7">
    <source>
        <dbReference type="Proteomes" id="UP000287857"/>
    </source>
</evidence>
<dbReference type="Pfam" id="PF17783">
    <property type="entry name" value="WHD_CvfB"/>
    <property type="match status" value="1"/>
</dbReference>
<evidence type="ECO:0000259" key="5">
    <source>
        <dbReference type="Pfam" id="PF21543"/>
    </source>
</evidence>
<reference evidence="6 7" key="1">
    <citation type="submission" date="2017-05" db="EMBL/GenBank/DDBJ databases">
        <title>Vagococcus spp. assemblies.</title>
        <authorList>
            <person name="Gulvik C.A."/>
        </authorList>
    </citation>
    <scope>NUCLEOTIDE SEQUENCE [LARGE SCALE GENOMIC DNA]</scope>
    <source>
        <strain evidence="6 7">SS1995</strain>
    </source>
</reference>
<evidence type="ECO:0000259" key="2">
    <source>
        <dbReference type="Pfam" id="PF13509"/>
    </source>
</evidence>
<comment type="similarity">
    <text evidence="1">Belongs to the CvfB family.</text>
</comment>
<name>A0A430A1Z2_9ENTE</name>
<dbReference type="Gene3D" id="2.40.50.330">
    <property type="match status" value="1"/>
</dbReference>
<keyword evidence="6" id="KW-0238">DNA-binding</keyword>
<keyword evidence="7" id="KW-1185">Reference proteome</keyword>
<dbReference type="InterPro" id="IPR014464">
    <property type="entry name" value="CvfB_fam"/>
</dbReference>
<dbReference type="Pfam" id="PF13509">
    <property type="entry name" value="S1_2"/>
    <property type="match status" value="1"/>
</dbReference>